<dbReference type="InterPro" id="IPR014729">
    <property type="entry name" value="Rossmann-like_a/b/a_fold"/>
</dbReference>
<dbReference type="GO" id="GO:0004066">
    <property type="term" value="F:asparagine synthase (glutamine-hydrolyzing) activity"/>
    <property type="evidence" value="ECO:0007669"/>
    <property type="project" value="UniProtKB-EC"/>
</dbReference>
<comment type="caution">
    <text evidence="3">The sequence shown here is derived from an EMBL/GenBank/DDBJ whole genome shotgun (WGS) entry which is preliminary data.</text>
</comment>
<evidence type="ECO:0000256" key="1">
    <source>
        <dbReference type="SAM" id="MobiDB-lite"/>
    </source>
</evidence>
<organism evidence="3 4">
    <name type="scientific">Kitasatospora kifunensis</name>
    <name type="common">Streptomyces kifunensis</name>
    <dbReference type="NCBI Taxonomy" id="58351"/>
    <lineage>
        <taxon>Bacteria</taxon>
        <taxon>Bacillati</taxon>
        <taxon>Actinomycetota</taxon>
        <taxon>Actinomycetes</taxon>
        <taxon>Kitasatosporales</taxon>
        <taxon>Streptomycetaceae</taxon>
        <taxon>Kitasatospora</taxon>
    </lineage>
</organism>
<dbReference type="InterPro" id="IPR001962">
    <property type="entry name" value="Asn_synthase"/>
</dbReference>
<keyword evidence="4" id="KW-1185">Reference proteome</keyword>
<sequence>MAEEWLAVLPDSDAAIAAARALRPAADQLVVHASGRPWLLGCWAPELLTLATAGTTAGAARVAVFGCGPTGSATLAQRLGRVRSVDEVGSTVAGLCGSFHLLASVGGRVRAQGTLACVRRVFRARYGDAVIAADSAHLLARLIGADWEPAWLALRLSSMTTPFPLHESTPWRGVRAVPGDRWLSLEPDGTAAERLRWRAPEPVLPLAEGAPAVRRALAGAVAACTAPGGTVSSDLSGGMDSTSLAFLAADGPARLVTYRWAEHDSGNDDADYAQRAAARLPAARHLVQAPQELAPMFGELSPDAPPADPEEPFAFVRNRQRLAHVARVMAAEGSRVHLAGHGGDELFRPGPGYLHDLVRQRPLVGLRYARAYRFLARWSGPALLRALAEHRSPARELALRTAALTDPPPGARHLDFGWTYPSHLPPWTTPAAADAARELLRAAAREPVEPLAPRRAQHAVLLALRSAGVALRQAERISAAHGARLAVPYLDDQVIDAALAVRLEERNSPYRFKPLLAAAMRGTVPDPLLERTTKGEFSADFYVGLRRHRRDLLALFDEPLLARYGLIDGAAVRAVLLRPHQNASELGRLDATLAGEMWLRALDRRLPPLSGSAGPLPAAPLRPDSTREVTGQP</sequence>
<proteinExistence type="predicted"/>
<accession>A0A7W7R8F2</accession>
<name>A0A7W7R8F2_KITKI</name>
<feature type="compositionally biased region" description="Low complexity" evidence="1">
    <location>
        <begin position="610"/>
        <end position="623"/>
    </location>
</feature>
<protein>
    <submittedName>
        <fullName evidence="3">Asparagine synthase (Glutamine-hydrolyzing)</fullName>
        <ecNumber evidence="3">6.3.5.4</ecNumber>
    </submittedName>
</protein>
<feature type="region of interest" description="Disordered" evidence="1">
    <location>
        <begin position="610"/>
        <end position="633"/>
    </location>
</feature>
<dbReference type="EMBL" id="JACHJV010000001">
    <property type="protein sequence ID" value="MBB4927276.1"/>
    <property type="molecule type" value="Genomic_DNA"/>
</dbReference>
<dbReference type="SUPFAM" id="SSF52402">
    <property type="entry name" value="Adenine nucleotide alpha hydrolases-like"/>
    <property type="match status" value="1"/>
</dbReference>
<feature type="domain" description="Asparagine synthetase" evidence="2">
    <location>
        <begin position="213"/>
        <end position="600"/>
    </location>
</feature>
<keyword evidence="3" id="KW-0436">Ligase</keyword>
<dbReference type="RefSeq" id="WP_184941392.1">
    <property type="nucleotide sequence ID" value="NZ_JACHJV010000001.1"/>
</dbReference>
<evidence type="ECO:0000313" key="3">
    <source>
        <dbReference type="EMBL" id="MBB4927276.1"/>
    </source>
</evidence>
<dbReference type="AlphaFoldDB" id="A0A7W7R8F2"/>
<evidence type="ECO:0000259" key="2">
    <source>
        <dbReference type="Pfam" id="PF00733"/>
    </source>
</evidence>
<dbReference type="GO" id="GO:0006529">
    <property type="term" value="P:asparagine biosynthetic process"/>
    <property type="evidence" value="ECO:0007669"/>
    <property type="project" value="InterPro"/>
</dbReference>
<dbReference type="Gene3D" id="3.40.50.620">
    <property type="entry name" value="HUPs"/>
    <property type="match status" value="2"/>
</dbReference>
<dbReference type="Pfam" id="PF00733">
    <property type="entry name" value="Asn_synthase"/>
    <property type="match status" value="1"/>
</dbReference>
<dbReference type="EC" id="6.3.5.4" evidence="3"/>
<dbReference type="Proteomes" id="UP000540506">
    <property type="component" value="Unassembled WGS sequence"/>
</dbReference>
<reference evidence="3 4" key="1">
    <citation type="submission" date="2020-08" db="EMBL/GenBank/DDBJ databases">
        <title>Sequencing the genomes of 1000 actinobacteria strains.</title>
        <authorList>
            <person name="Klenk H.-P."/>
        </authorList>
    </citation>
    <scope>NUCLEOTIDE SEQUENCE [LARGE SCALE GENOMIC DNA]</scope>
    <source>
        <strain evidence="3 4">DSM 41654</strain>
    </source>
</reference>
<gene>
    <name evidence="3" type="ORF">FHR34_006269</name>
</gene>
<evidence type="ECO:0000313" key="4">
    <source>
        <dbReference type="Proteomes" id="UP000540506"/>
    </source>
</evidence>